<dbReference type="HOGENOM" id="CLU_057073_0_0_6"/>
<evidence type="ECO:0000313" key="3">
    <source>
        <dbReference type="EMBL" id="CAQ46145.1"/>
    </source>
</evidence>
<dbReference type="Proteomes" id="UP000008840">
    <property type="component" value="Chromosome"/>
</dbReference>
<reference evidence="3 4" key="1">
    <citation type="journal article" date="2008" name="Genome Biol.">
        <title>The complete genome, comparative and functional analysis of Stenotrophomonas maltophilia reveals an organism heavily shielded by drug resistance determinants.</title>
        <authorList>
            <person name="Crossman L.C."/>
            <person name="Gould V.C."/>
            <person name="Dow J.M."/>
            <person name="Vernikos G.S."/>
            <person name="Okazaki A."/>
            <person name="Sebaihia M."/>
            <person name="Saunders D."/>
            <person name="Arrowsmith C."/>
            <person name="Carver T."/>
            <person name="Peters N."/>
            <person name="Adlem E."/>
            <person name="Kerhornou A."/>
            <person name="Lord A."/>
            <person name="Murphy L."/>
            <person name="Seeger K."/>
            <person name="Squares R."/>
            <person name="Rutter S."/>
            <person name="Quail M.A."/>
            <person name="Rajandream M.A."/>
            <person name="Harris D."/>
            <person name="Churcher C."/>
            <person name="Bentley S.D."/>
            <person name="Parkhill J."/>
            <person name="Thomson N.R."/>
            <person name="Avison M.B."/>
        </authorList>
    </citation>
    <scope>NUCLEOTIDE SEQUENCE [LARGE SCALE GENOMIC DNA]</scope>
    <source>
        <strain evidence="3 4">K279a</strain>
    </source>
</reference>
<keyword evidence="1" id="KW-0732">Signal</keyword>
<proteinExistence type="predicted"/>
<evidence type="ECO:0000313" key="4">
    <source>
        <dbReference type="Proteomes" id="UP000008840"/>
    </source>
</evidence>
<keyword evidence="4" id="KW-1185">Reference proteome</keyword>
<dbReference type="EMBL" id="AM743169">
    <property type="protein sequence ID" value="CAQ46145.1"/>
    <property type="molecule type" value="Genomic_DNA"/>
</dbReference>
<dbReference type="Pfam" id="PF13226">
    <property type="entry name" value="DUF4034"/>
    <property type="match status" value="1"/>
</dbReference>
<evidence type="ECO:0000256" key="1">
    <source>
        <dbReference type="SAM" id="SignalP"/>
    </source>
</evidence>
<feature type="signal peptide" evidence="1">
    <location>
        <begin position="1"/>
        <end position="50"/>
    </location>
</feature>
<dbReference type="eggNOG" id="COG2319">
    <property type="taxonomic scope" value="Bacteria"/>
</dbReference>
<gene>
    <name evidence="3" type="ordered locus">Smlt2670</name>
</gene>
<dbReference type="InterPro" id="IPR025115">
    <property type="entry name" value="DUF4034"/>
</dbReference>
<protein>
    <recommendedName>
        <fullName evidence="2">DUF4034 domain-containing protein</fullName>
    </recommendedName>
</protein>
<organism evidence="3 4">
    <name type="scientific">Stenotrophomonas maltophilia (strain K279a)</name>
    <dbReference type="NCBI Taxonomy" id="522373"/>
    <lineage>
        <taxon>Bacteria</taxon>
        <taxon>Pseudomonadati</taxon>
        <taxon>Pseudomonadota</taxon>
        <taxon>Gammaproteobacteria</taxon>
        <taxon>Lysobacterales</taxon>
        <taxon>Lysobacteraceae</taxon>
        <taxon>Stenotrophomonas</taxon>
        <taxon>Stenotrophomonas maltophilia group</taxon>
    </lineage>
</organism>
<evidence type="ECO:0000259" key="2">
    <source>
        <dbReference type="Pfam" id="PF13226"/>
    </source>
</evidence>
<accession>B2FTM4</accession>
<dbReference type="AlphaFoldDB" id="B2FTM4"/>
<dbReference type="EnsemblBacteria" id="CAQ46145">
    <property type="protein sequence ID" value="CAQ46145"/>
    <property type="gene ID" value="Smlt2670"/>
</dbReference>
<feature type="domain" description="DUF4034" evidence="2">
    <location>
        <begin position="69"/>
        <end position="190"/>
    </location>
</feature>
<name>B2FTM4_STRMK</name>
<feature type="chain" id="PRO_5002777708" description="DUF4034 domain-containing protein" evidence="1">
    <location>
        <begin position="51"/>
        <end position="370"/>
    </location>
</feature>
<dbReference type="KEGG" id="sml:Smlt2670"/>
<sequence length="370" mass="42818">MPIAMARWQSCHPALPRPRPCPRHGVPLMKGFMRTLLVVLLLSCATITHAEEPSEDEASERAEVSRQAQQLLEKQDFARLEQLANRYRDTDRYFSSGVWKLSAYYVGIGYVFSMSNRDPAYWQGREKLVQAWISRYPRSPSAHLAMAEMLSRQGWSIRGPGYANTVKEEDWAPFKALQQQAVDYLLKHKDIASTDPHWYESMEHRAIEQSWDADRFFALHDEGIARYPGYFPLYFAAVRYFAPKWGGDPAGLEAYARRVMAAAPPQDQYMLYARIYWVASQREYEDRLFTDSKVNWPTMKRGFEDVLSRYPSPWNLQSFAYFACQANDPVKARELLAQIQEPIVGAWRDTANYFRCSFALDEPNPHAEGP</sequence>